<feature type="chain" id="PRO_5003777367" evidence="2">
    <location>
        <begin position="23"/>
        <end position="682"/>
    </location>
</feature>
<evidence type="ECO:0000313" key="5">
    <source>
        <dbReference type="Proteomes" id="UP000003940"/>
    </source>
</evidence>
<organism evidence="4 5">
    <name type="scientific">Mycoplasmoides gallisepticum WI01_2001.043-13-2P</name>
    <dbReference type="NCBI Taxonomy" id="1159201"/>
    <lineage>
        <taxon>Bacteria</taxon>
        <taxon>Bacillati</taxon>
        <taxon>Mycoplasmatota</taxon>
        <taxon>Mycoplasmoidales</taxon>
        <taxon>Mycoplasmoidaceae</taxon>
        <taxon>Mycoplasmoides</taxon>
    </lineage>
</organism>
<keyword evidence="2" id="KW-0732">Signal</keyword>
<feature type="domain" description="Haemagglutinin Mycoplasma" evidence="3">
    <location>
        <begin position="248"/>
        <end position="667"/>
    </location>
</feature>
<feature type="compositionally biased region" description="Polar residues" evidence="1">
    <location>
        <begin position="386"/>
        <end position="413"/>
    </location>
</feature>
<keyword evidence="4" id="KW-0449">Lipoprotein</keyword>
<protein>
    <submittedName>
        <fullName evidence="4">Variably expressed lipoprotein and hemagglutinin (VlhA) family protein</fullName>
    </submittedName>
</protein>
<dbReference type="KEGG" id="mgw:HFMG01WIA_3209"/>
<reference evidence="4 5" key="1">
    <citation type="journal article" date="2012" name="Microbiology">
        <title>Extensive variation in surface lipoprotein gene content and genomic changes associated with virulence during evolution of a novel North American house finch epizootic strain of Mycoplasma gallisepticum.</title>
        <authorList>
            <person name="Tulman E.R."/>
            <person name="Liao X."/>
            <person name="Szczepanek S.M."/>
            <person name="Ley D.H."/>
            <person name="Kutish G.F."/>
            <person name="Geary S.J."/>
        </authorList>
    </citation>
    <scope>NUCLEOTIDE SEQUENCE [LARGE SCALE GENOMIC DNA]</scope>
    <source>
        <strain evidence="5">House finch-associated</strain>
    </source>
</reference>
<name>J3TRR3_MYCGL</name>
<dbReference type="InterPro" id="IPR008692">
    <property type="entry name" value="Hemogglutn_Mycoplasma"/>
</dbReference>
<dbReference type="RefSeq" id="WP_014886488.1">
    <property type="nucleotide sequence ID" value="NC_018410.1"/>
</dbReference>
<sequence>MKRKNILKFVSLLGIGSFVMLAAASCTSATTPTPNPEPKPTPNPEPKPDPMPNPPSGGMNGGNTNPGNGGRMDNAAQQLVAARTALTTLINSKTQNTELYVDYAKIQDTLVKAYDAAKVVLDNTASTTQNINQAKTTLETAINAAAKARRDFDAANGPLVTAYNALKETLKNEETVLGGLTDSNFATIKTNLTALYQSGKDFVKATLDPVSGNAPQSADITKADKDITDAVSKLETWKTNATFLATNFLKKVLVKTNLTNSSTDNNQEQPGNYSFVGYSVNATNNDKIPNWNFAQRKVWTSDNGRTSLVSSTSENSSPLTEVSWIYSLLGAGTKYSLTFNYYGPSTGYLYFPYKLVKEGDENNVALQYTLNGGSAQEVNFAPTVKTSVSADSSGDSNNQTESAAETMPVTSDLNPAPTVSDINIAKLTLSNLKFGSNTIEFSVPTEPSNKVAPMIGNMYLTSNIANEAKVYNSIFGNVDNSSEASTSVTVDILKGYSLATNWSTYVTRFMNLTNSMPENATTYLVGFIGGQLTRTTVGSIPNRNNFPIMNNENRTFTLYVNAPKAGDYHISGSYLFSSNQNVQRGLKLSINNDNSVLLTVKKQANWNTLGHFDTSKDNDSEGNNGSIETNGKKVLTLQKGLNKIVIAGGTQDGKNAPYIGNLTFTLNNTPSSNAESEANKTA</sequence>
<dbReference type="HOGENOM" id="CLU_026702_2_0_14"/>
<dbReference type="Pfam" id="PF05692">
    <property type="entry name" value="Myco_haema"/>
    <property type="match status" value="1"/>
</dbReference>
<dbReference type="PROSITE" id="PS51257">
    <property type="entry name" value="PROKAR_LIPOPROTEIN"/>
    <property type="match status" value="1"/>
</dbReference>
<accession>J3TRR3</accession>
<feature type="compositionally biased region" description="Pro residues" evidence="1">
    <location>
        <begin position="33"/>
        <end position="55"/>
    </location>
</feature>
<feature type="signal peptide" evidence="2">
    <location>
        <begin position="1"/>
        <end position="22"/>
    </location>
</feature>
<feature type="region of interest" description="Disordered" evidence="1">
    <location>
        <begin position="28"/>
        <end position="73"/>
    </location>
</feature>
<evidence type="ECO:0000256" key="1">
    <source>
        <dbReference type="SAM" id="MobiDB-lite"/>
    </source>
</evidence>
<evidence type="ECO:0000313" key="4">
    <source>
        <dbReference type="EMBL" id="AFP79412.1"/>
    </source>
</evidence>
<proteinExistence type="predicted"/>
<evidence type="ECO:0000256" key="2">
    <source>
        <dbReference type="SAM" id="SignalP"/>
    </source>
</evidence>
<dbReference type="EMBL" id="CP003510">
    <property type="protein sequence ID" value="AFP79412.1"/>
    <property type="molecule type" value="Genomic_DNA"/>
</dbReference>
<dbReference type="PATRIC" id="fig|1159201.4.peg.859"/>
<dbReference type="Pfam" id="PF07554">
    <property type="entry name" value="FIVAR"/>
    <property type="match status" value="2"/>
</dbReference>
<feature type="region of interest" description="Disordered" evidence="1">
    <location>
        <begin position="386"/>
        <end position="415"/>
    </location>
</feature>
<dbReference type="SUPFAM" id="SSF64518">
    <property type="entry name" value="Phase 1 flagellin"/>
    <property type="match status" value="1"/>
</dbReference>
<dbReference type="Gene3D" id="2.60.120.260">
    <property type="entry name" value="Galactose-binding domain-like"/>
    <property type="match status" value="1"/>
</dbReference>
<dbReference type="AlphaFoldDB" id="J3TRR3"/>
<evidence type="ECO:0000259" key="3">
    <source>
        <dbReference type="Pfam" id="PF05692"/>
    </source>
</evidence>
<dbReference type="Proteomes" id="UP000003940">
    <property type="component" value="Chromosome"/>
</dbReference>
<gene>
    <name evidence="4" type="ORF">HFMG01WIA_3209</name>
</gene>